<reference evidence="1" key="1">
    <citation type="journal article" date="2023" name="Front. Microbiol.">
        <title>Isolation of Brucella inopinata from a White's tree frog (Litoria caerulea): pose exotic frogs a potential risk to human health?</title>
        <authorList>
            <person name="Scholz H.C."/>
            <person name="Heckers K.O."/>
            <person name="Appelt S."/>
            <person name="Geier-Doemling D."/>
            <person name="Schlegel P."/>
            <person name="Wattam A.R."/>
        </authorList>
    </citation>
    <scope>NUCLEOTIDE SEQUENCE</scope>
    <source>
        <strain evidence="1">FO700662</strain>
    </source>
</reference>
<comment type="caution">
    <text evidence="1">The sequence shown here is derived from an EMBL/GenBank/DDBJ whole genome shotgun (WGS) entry which is preliminary data.</text>
</comment>
<name>A0AAW7B0I4_9HYPH</name>
<accession>A0AAW7B0I4</accession>
<proteinExistence type="predicted"/>
<sequence>MDIHDYRMQFINALASYLDNGLMPFPVYKTNVAAVEEACRHLCDDREYMPSTFHHVMKTLCDHDFQTWRSSGGTWSSAARFAIYFLTNHETRENGTPITSGGRRLNKAYTST</sequence>
<keyword evidence="2" id="KW-1185">Reference proteome</keyword>
<dbReference type="RefSeq" id="WP_134789876.1">
    <property type="nucleotide sequence ID" value="NZ_JARQXC010000002.1"/>
</dbReference>
<evidence type="ECO:0000313" key="1">
    <source>
        <dbReference type="EMBL" id="MDL2331661.1"/>
    </source>
</evidence>
<protein>
    <submittedName>
        <fullName evidence="1">Uncharacterized protein</fullName>
    </submittedName>
</protein>
<gene>
    <name evidence="1" type="ORF">P8A28_01560</name>
</gene>
<organism evidence="1 2">
    <name type="scientific">Brucella inopinata</name>
    <dbReference type="NCBI Taxonomy" id="1218315"/>
    <lineage>
        <taxon>Bacteria</taxon>
        <taxon>Pseudomonadati</taxon>
        <taxon>Pseudomonadota</taxon>
        <taxon>Alphaproteobacteria</taxon>
        <taxon>Hyphomicrobiales</taxon>
        <taxon>Brucellaceae</taxon>
        <taxon>Brucella/Ochrobactrum group</taxon>
        <taxon>Brucella</taxon>
    </lineage>
</organism>
<evidence type="ECO:0000313" key="2">
    <source>
        <dbReference type="Proteomes" id="UP001171122"/>
    </source>
</evidence>
<dbReference type="Proteomes" id="UP001171122">
    <property type="component" value="Unassembled WGS sequence"/>
</dbReference>
<dbReference type="EMBL" id="JARQXC010000002">
    <property type="protein sequence ID" value="MDL2331661.1"/>
    <property type="molecule type" value="Genomic_DNA"/>
</dbReference>
<dbReference type="AlphaFoldDB" id="A0AAW7B0I4"/>